<dbReference type="InterPro" id="IPR008928">
    <property type="entry name" value="6-hairpin_glycosidase_sf"/>
</dbReference>
<proteinExistence type="predicted"/>
<evidence type="ECO:0000313" key="1">
    <source>
        <dbReference type="EMBL" id="KAF2402964.1"/>
    </source>
</evidence>
<reference evidence="1" key="1">
    <citation type="journal article" date="2020" name="Stud. Mycol.">
        <title>101 Dothideomycetes genomes: a test case for predicting lifestyles and emergence of pathogens.</title>
        <authorList>
            <person name="Haridas S."/>
            <person name="Albert R."/>
            <person name="Binder M."/>
            <person name="Bloem J."/>
            <person name="Labutti K."/>
            <person name="Salamov A."/>
            <person name="Andreopoulos B."/>
            <person name="Baker S."/>
            <person name="Barry K."/>
            <person name="Bills G."/>
            <person name="Bluhm B."/>
            <person name="Cannon C."/>
            <person name="Castanera R."/>
            <person name="Culley D."/>
            <person name="Daum C."/>
            <person name="Ezra D."/>
            <person name="Gonzalez J."/>
            <person name="Henrissat B."/>
            <person name="Kuo A."/>
            <person name="Liang C."/>
            <person name="Lipzen A."/>
            <person name="Lutzoni F."/>
            <person name="Magnuson J."/>
            <person name="Mondo S."/>
            <person name="Nolan M."/>
            <person name="Ohm R."/>
            <person name="Pangilinan J."/>
            <person name="Park H.-J."/>
            <person name="Ramirez L."/>
            <person name="Alfaro M."/>
            <person name="Sun H."/>
            <person name="Tritt A."/>
            <person name="Yoshinaga Y."/>
            <person name="Zwiers L.-H."/>
            <person name="Turgeon B."/>
            <person name="Goodwin S."/>
            <person name="Spatafora J."/>
            <person name="Crous P."/>
            <person name="Grigoriev I."/>
        </authorList>
    </citation>
    <scope>NUCLEOTIDE SEQUENCE</scope>
    <source>
        <strain evidence="1">CBS 262.69</strain>
    </source>
</reference>
<dbReference type="OrthoDB" id="4138492at2759"/>
<sequence>MLARKPPGLRLWRHVLGPLNGDDGAWSIGNGFAAAGLARMIATLGAWEGGKGMVSAKKDMVGWVKGIVEGVKGVDESSGAENGLLRNYVDDESWFGEVAGTALMASAVFRMAVLEPRVFERYVEWAERKAEAVRRHTNPDTGIAAPAVQELNSMVREPIGTGSAEGQSFVMLLYAARRDYIRWQKGEM</sequence>
<dbReference type="Gene3D" id="1.50.10.10">
    <property type="match status" value="1"/>
</dbReference>
<organism evidence="1 2">
    <name type="scientific">Trichodelitschia bisporula</name>
    <dbReference type="NCBI Taxonomy" id="703511"/>
    <lineage>
        <taxon>Eukaryota</taxon>
        <taxon>Fungi</taxon>
        <taxon>Dikarya</taxon>
        <taxon>Ascomycota</taxon>
        <taxon>Pezizomycotina</taxon>
        <taxon>Dothideomycetes</taxon>
        <taxon>Dothideomycetes incertae sedis</taxon>
        <taxon>Phaeotrichales</taxon>
        <taxon>Phaeotrichaceae</taxon>
        <taxon>Trichodelitschia</taxon>
    </lineage>
</organism>
<dbReference type="SUPFAM" id="SSF48208">
    <property type="entry name" value="Six-hairpin glycosidases"/>
    <property type="match status" value="1"/>
</dbReference>
<dbReference type="AlphaFoldDB" id="A0A6G1I451"/>
<accession>A0A6G1I451</accession>
<gene>
    <name evidence="1" type="ORF">EJ06DRAFT_527931</name>
</gene>
<dbReference type="Proteomes" id="UP000799640">
    <property type="component" value="Unassembled WGS sequence"/>
</dbReference>
<keyword evidence="2" id="KW-1185">Reference proteome</keyword>
<dbReference type="PANTHER" id="PTHR41814">
    <property type="entry name" value="EXPRESSED PROTEIN"/>
    <property type="match status" value="1"/>
</dbReference>
<dbReference type="EMBL" id="ML996690">
    <property type="protein sequence ID" value="KAF2402964.1"/>
    <property type="molecule type" value="Genomic_DNA"/>
</dbReference>
<dbReference type="GO" id="GO:0003824">
    <property type="term" value="F:catalytic activity"/>
    <property type="evidence" value="ECO:0007669"/>
    <property type="project" value="UniProtKB-ARBA"/>
</dbReference>
<protein>
    <submittedName>
        <fullName evidence="1">Uncharacterized protein</fullName>
    </submittedName>
</protein>
<dbReference type="InterPro" id="IPR012341">
    <property type="entry name" value="6hp_glycosidase-like_sf"/>
</dbReference>
<dbReference type="GO" id="GO:0005975">
    <property type="term" value="P:carbohydrate metabolic process"/>
    <property type="evidence" value="ECO:0007669"/>
    <property type="project" value="InterPro"/>
</dbReference>
<name>A0A6G1I451_9PEZI</name>
<dbReference type="PANTHER" id="PTHR41814:SF1">
    <property type="entry name" value="CELLULASE"/>
    <property type="match status" value="1"/>
</dbReference>
<evidence type="ECO:0000313" key="2">
    <source>
        <dbReference type="Proteomes" id="UP000799640"/>
    </source>
</evidence>